<dbReference type="EMBL" id="JADJMH010000005">
    <property type="protein sequence ID" value="MBK7674806.1"/>
    <property type="molecule type" value="Genomic_DNA"/>
</dbReference>
<organism evidence="2 3">
    <name type="scientific">Candidatus Accumulibacter proximus</name>
    <dbReference type="NCBI Taxonomy" id="2954385"/>
    <lineage>
        <taxon>Bacteria</taxon>
        <taxon>Pseudomonadati</taxon>
        <taxon>Pseudomonadota</taxon>
        <taxon>Betaproteobacteria</taxon>
        <taxon>Candidatus Accumulibacter</taxon>
    </lineage>
</organism>
<name>A0A935PZL8_9PROT</name>
<feature type="domain" description="AbiEi antitoxin N-terminal" evidence="1">
    <location>
        <begin position="9"/>
        <end position="60"/>
    </location>
</feature>
<dbReference type="Proteomes" id="UP000697998">
    <property type="component" value="Unassembled WGS sequence"/>
</dbReference>
<evidence type="ECO:0000259" key="1">
    <source>
        <dbReference type="Pfam" id="PF13338"/>
    </source>
</evidence>
<comment type="caution">
    <text evidence="2">The sequence shown here is derived from an EMBL/GenBank/DDBJ whole genome shotgun (WGS) entry which is preliminary data.</text>
</comment>
<dbReference type="Pfam" id="PF13338">
    <property type="entry name" value="AbiEi_4"/>
    <property type="match status" value="1"/>
</dbReference>
<gene>
    <name evidence="2" type="ORF">IPJ27_08540</name>
</gene>
<dbReference type="InterPro" id="IPR025159">
    <property type="entry name" value="AbiEi_N"/>
</dbReference>
<evidence type="ECO:0000313" key="2">
    <source>
        <dbReference type="EMBL" id="MBK7674806.1"/>
    </source>
</evidence>
<sequence>MLKPEGRSRLSAVLRGGRTLITIDDATQALGISRSAAAKVLARWQQQGWITRVQRGLYAPVPLASTPGDQVVEDPWTLIPELFGTAYVGGASAAHHWDLTEQLFRSVFVCTTQPVRRKTHIVHGTTFVLRHVAEGKLFGTRVLWRGTTKLQVSDPHRTVIDMLDDPASGGGIRHIADCLQSCLRRPDASPETLVAYAAQIGNGAVFKRLGFLAERAGAPNALIAACAERLTMGNAKLDPALPCPRLIRRWRLWIPESWKQEAADD</sequence>
<proteinExistence type="predicted"/>
<evidence type="ECO:0000313" key="3">
    <source>
        <dbReference type="Proteomes" id="UP000697998"/>
    </source>
</evidence>
<accession>A0A935PZL8</accession>
<protein>
    <submittedName>
        <fullName evidence="2">Type IV toxin-antitoxin system AbiEi family antitoxin domain-containing protein</fullName>
    </submittedName>
</protein>
<dbReference type="AlphaFoldDB" id="A0A935PZL8"/>
<reference evidence="2 3" key="1">
    <citation type="submission" date="2020-10" db="EMBL/GenBank/DDBJ databases">
        <title>Connecting structure to function with the recovery of over 1000 high-quality activated sludge metagenome-assembled genomes encoding full-length rRNA genes using long-read sequencing.</title>
        <authorList>
            <person name="Singleton C.M."/>
            <person name="Petriglieri F."/>
            <person name="Kristensen J.M."/>
            <person name="Kirkegaard R.H."/>
            <person name="Michaelsen T.Y."/>
            <person name="Andersen M.H."/>
            <person name="Karst S.M."/>
            <person name="Dueholm M.S."/>
            <person name="Nielsen P.H."/>
            <person name="Albertsen M."/>
        </authorList>
    </citation>
    <scope>NUCLEOTIDE SEQUENCE [LARGE SCALE GENOMIC DNA]</scope>
    <source>
        <strain evidence="2">EsbW_18-Q3-R4-48_BATAC.285</strain>
    </source>
</reference>